<dbReference type="PANTHER" id="PTHR16266">
    <property type="entry name" value="WD REPEAT DOMAIN 9"/>
    <property type="match status" value="1"/>
</dbReference>
<protein>
    <submittedName>
        <fullName evidence="3">Str_synth domain-containing protein</fullName>
    </submittedName>
</protein>
<accession>A0A3P7VJ86</accession>
<reference evidence="3" key="2">
    <citation type="submission" date="2019-09" db="UniProtKB">
        <authorList>
            <consortium name="WormBaseParasite"/>
        </authorList>
    </citation>
    <scope>IDENTIFICATION</scope>
</reference>
<dbReference type="PANTHER" id="PTHR16266:SF17">
    <property type="entry name" value="BRWD3"/>
    <property type="match status" value="1"/>
</dbReference>
<dbReference type="OrthoDB" id="10265743at2759"/>
<organism evidence="2 3">
    <name type="scientific">Heligmosomoides polygyrus</name>
    <name type="common">Parasitic roundworm</name>
    <dbReference type="NCBI Taxonomy" id="6339"/>
    <lineage>
        <taxon>Eukaryota</taxon>
        <taxon>Metazoa</taxon>
        <taxon>Ecdysozoa</taxon>
        <taxon>Nematoda</taxon>
        <taxon>Chromadorea</taxon>
        <taxon>Rhabditida</taxon>
        <taxon>Rhabditina</taxon>
        <taxon>Rhabditomorpha</taxon>
        <taxon>Strongyloidea</taxon>
        <taxon>Heligmosomidae</taxon>
        <taxon>Heligmosomoides</taxon>
    </lineage>
</organism>
<reference evidence="1 2" key="1">
    <citation type="submission" date="2018-11" db="EMBL/GenBank/DDBJ databases">
        <authorList>
            <consortium name="Pathogen Informatics"/>
        </authorList>
    </citation>
    <scope>NUCLEOTIDE SEQUENCE [LARGE SCALE GENOMIC DNA]</scope>
</reference>
<dbReference type="GO" id="GO:0008360">
    <property type="term" value="P:regulation of cell shape"/>
    <property type="evidence" value="ECO:0007669"/>
    <property type="project" value="TreeGrafter"/>
</dbReference>
<dbReference type="GO" id="GO:0007010">
    <property type="term" value="P:cytoskeleton organization"/>
    <property type="evidence" value="ECO:0007669"/>
    <property type="project" value="TreeGrafter"/>
</dbReference>
<accession>A0A183FB53</accession>
<dbReference type="InterPro" id="IPR052060">
    <property type="entry name" value="Bromo_WD_repeat"/>
</dbReference>
<dbReference type="EMBL" id="UZAH01008586">
    <property type="protein sequence ID" value="VDO34414.1"/>
    <property type="molecule type" value="Genomic_DNA"/>
</dbReference>
<name>A0A183FB53_HELPZ</name>
<dbReference type="GO" id="GO:0006357">
    <property type="term" value="P:regulation of transcription by RNA polymerase II"/>
    <property type="evidence" value="ECO:0007669"/>
    <property type="project" value="TreeGrafter"/>
</dbReference>
<evidence type="ECO:0000313" key="1">
    <source>
        <dbReference type="EMBL" id="VDO34414.1"/>
    </source>
</evidence>
<gene>
    <name evidence="1" type="ORF">HPBE_LOCUS3395</name>
</gene>
<keyword evidence="2" id="KW-1185">Reference proteome</keyword>
<sequence>MVERLSTLADSTVPPSVRGLPVRLINNKRNCLLRTEESVARKDYSSRILACQPVPNYVVNSVRLINCREFGTRVSRARLPGIGSLDQMDRHYRVLGHLSMVYCVTFDRTGNYVLTVGSV</sequence>
<evidence type="ECO:0000313" key="2">
    <source>
        <dbReference type="Proteomes" id="UP000050761"/>
    </source>
</evidence>
<dbReference type="Proteomes" id="UP000050761">
    <property type="component" value="Unassembled WGS sequence"/>
</dbReference>
<dbReference type="AlphaFoldDB" id="A0A183FB53"/>
<dbReference type="WBParaSite" id="HPBE_0000339501-mRNA-1">
    <property type="protein sequence ID" value="HPBE_0000339501-mRNA-1"/>
    <property type="gene ID" value="HPBE_0000339501"/>
</dbReference>
<proteinExistence type="predicted"/>
<evidence type="ECO:0000313" key="3">
    <source>
        <dbReference type="WBParaSite" id="HPBE_0000339501-mRNA-1"/>
    </source>
</evidence>
<dbReference type="GO" id="GO:0005634">
    <property type="term" value="C:nucleus"/>
    <property type="evidence" value="ECO:0007669"/>
    <property type="project" value="TreeGrafter"/>
</dbReference>